<keyword evidence="4" id="KW-1185">Reference proteome</keyword>
<dbReference type="CDD" id="cd18186">
    <property type="entry name" value="BTB_POZ_ZBTB_KLHL-like"/>
    <property type="match status" value="1"/>
</dbReference>
<dbReference type="AlphaFoldDB" id="A0A9P6EDB2"/>
<evidence type="ECO:0000313" key="4">
    <source>
        <dbReference type="Proteomes" id="UP000807306"/>
    </source>
</evidence>
<feature type="domain" description="BTB" evidence="2">
    <location>
        <begin position="40"/>
        <end position="113"/>
    </location>
</feature>
<organism evidence="3 4">
    <name type="scientific">Crepidotus variabilis</name>
    <dbReference type="NCBI Taxonomy" id="179855"/>
    <lineage>
        <taxon>Eukaryota</taxon>
        <taxon>Fungi</taxon>
        <taxon>Dikarya</taxon>
        <taxon>Basidiomycota</taxon>
        <taxon>Agaricomycotina</taxon>
        <taxon>Agaricomycetes</taxon>
        <taxon>Agaricomycetidae</taxon>
        <taxon>Agaricales</taxon>
        <taxon>Agaricineae</taxon>
        <taxon>Crepidotaceae</taxon>
        <taxon>Crepidotus</taxon>
    </lineage>
</organism>
<reference evidence="3" key="1">
    <citation type="submission" date="2020-11" db="EMBL/GenBank/DDBJ databases">
        <authorList>
            <consortium name="DOE Joint Genome Institute"/>
            <person name="Ahrendt S."/>
            <person name="Riley R."/>
            <person name="Andreopoulos W."/>
            <person name="Labutti K."/>
            <person name="Pangilinan J."/>
            <person name="Ruiz-Duenas F.J."/>
            <person name="Barrasa J.M."/>
            <person name="Sanchez-Garcia M."/>
            <person name="Camarero S."/>
            <person name="Miyauchi S."/>
            <person name="Serrano A."/>
            <person name="Linde D."/>
            <person name="Babiker R."/>
            <person name="Drula E."/>
            <person name="Ayuso-Fernandez I."/>
            <person name="Pacheco R."/>
            <person name="Padilla G."/>
            <person name="Ferreira P."/>
            <person name="Barriuso J."/>
            <person name="Kellner H."/>
            <person name="Castanera R."/>
            <person name="Alfaro M."/>
            <person name="Ramirez L."/>
            <person name="Pisabarro A.G."/>
            <person name="Kuo A."/>
            <person name="Tritt A."/>
            <person name="Lipzen A."/>
            <person name="He G."/>
            <person name="Yan M."/>
            <person name="Ng V."/>
            <person name="Cullen D."/>
            <person name="Martin F."/>
            <person name="Rosso M.-N."/>
            <person name="Henrissat B."/>
            <person name="Hibbett D."/>
            <person name="Martinez A.T."/>
            <person name="Grigoriev I.V."/>
        </authorList>
    </citation>
    <scope>NUCLEOTIDE SEQUENCE</scope>
    <source>
        <strain evidence="3">CBS 506.95</strain>
    </source>
</reference>
<dbReference type="OrthoDB" id="3893071at2759"/>
<feature type="compositionally biased region" description="Polar residues" evidence="1">
    <location>
        <begin position="7"/>
        <end position="32"/>
    </location>
</feature>
<dbReference type="InterPro" id="IPR000210">
    <property type="entry name" value="BTB/POZ_dom"/>
</dbReference>
<comment type="caution">
    <text evidence="3">The sequence shown here is derived from an EMBL/GenBank/DDBJ whole genome shotgun (WGS) entry which is preliminary data.</text>
</comment>
<dbReference type="Gene3D" id="3.30.710.10">
    <property type="entry name" value="Potassium Channel Kv1.1, Chain A"/>
    <property type="match status" value="1"/>
</dbReference>
<evidence type="ECO:0000256" key="1">
    <source>
        <dbReference type="SAM" id="MobiDB-lite"/>
    </source>
</evidence>
<dbReference type="SUPFAM" id="SSF54695">
    <property type="entry name" value="POZ domain"/>
    <property type="match status" value="1"/>
</dbReference>
<dbReference type="PROSITE" id="PS50097">
    <property type="entry name" value="BTB"/>
    <property type="match status" value="1"/>
</dbReference>
<dbReference type="SMART" id="SM00225">
    <property type="entry name" value="BTB"/>
    <property type="match status" value="1"/>
</dbReference>
<evidence type="ECO:0000259" key="2">
    <source>
        <dbReference type="PROSITE" id="PS50097"/>
    </source>
</evidence>
<evidence type="ECO:0000313" key="3">
    <source>
        <dbReference type="EMBL" id="KAF9527333.1"/>
    </source>
</evidence>
<dbReference type="InterPro" id="IPR011333">
    <property type="entry name" value="SKP1/BTB/POZ_sf"/>
</dbReference>
<feature type="region of interest" description="Disordered" evidence="1">
    <location>
        <begin position="1"/>
        <end position="32"/>
    </location>
</feature>
<sequence length="340" mass="38594">MEPISPPSSQEAKGTEQTEGVGISQSQEPTRSDNFWFEDGSVVLQAELKLFRVHRTLLARHSPIFQDMFLVGQNDDDSNEQVDGRPLVHLLDSASDVEHLLYYVYDRSESTNPFLSLPYISAKLLLGKKYNIRPMYDDALDILETNFPSNITISEHCPLIDYWDRLNFERAGLLDVINLALKANVLTLLPAAYLMTAGDLNAILDGIEREDGSRATIPFASQRACILGRDKILREAPTVVFSWCQQSTPLPQFCVSQALCRAARNAVVQEIWNRNCDDLETYLNPVDSWQVGNYKLCNVCLHHARNKHNEGRRKMWDALPTYFGLPPWDELLEQARLNAP</sequence>
<dbReference type="Proteomes" id="UP000807306">
    <property type="component" value="Unassembled WGS sequence"/>
</dbReference>
<accession>A0A9P6EDB2</accession>
<dbReference type="Pfam" id="PF00651">
    <property type="entry name" value="BTB"/>
    <property type="match status" value="1"/>
</dbReference>
<dbReference type="EMBL" id="MU157862">
    <property type="protein sequence ID" value="KAF9527333.1"/>
    <property type="molecule type" value="Genomic_DNA"/>
</dbReference>
<proteinExistence type="predicted"/>
<protein>
    <recommendedName>
        <fullName evidence="2">BTB domain-containing protein</fullName>
    </recommendedName>
</protein>
<gene>
    <name evidence="3" type="ORF">CPB83DRAFT_401511</name>
</gene>
<name>A0A9P6EDB2_9AGAR</name>